<feature type="transmembrane region" description="Helical" evidence="1">
    <location>
        <begin position="47"/>
        <end position="65"/>
    </location>
</feature>
<organism evidence="2">
    <name type="scientific">Brassica cretica</name>
    <name type="common">Mustard</name>
    <dbReference type="NCBI Taxonomy" id="69181"/>
    <lineage>
        <taxon>Eukaryota</taxon>
        <taxon>Viridiplantae</taxon>
        <taxon>Streptophyta</taxon>
        <taxon>Embryophyta</taxon>
        <taxon>Tracheophyta</taxon>
        <taxon>Spermatophyta</taxon>
        <taxon>Magnoliopsida</taxon>
        <taxon>eudicotyledons</taxon>
        <taxon>Gunneridae</taxon>
        <taxon>Pentapetalae</taxon>
        <taxon>rosids</taxon>
        <taxon>malvids</taxon>
        <taxon>Brassicales</taxon>
        <taxon>Brassicaceae</taxon>
        <taxon>Brassiceae</taxon>
        <taxon>Brassica</taxon>
    </lineage>
</organism>
<keyword evidence="1" id="KW-1133">Transmembrane helix</keyword>
<comment type="caution">
    <text evidence="2">The sequence shown here is derived from an EMBL/GenBank/DDBJ whole genome shotgun (WGS) entry which is preliminary data.</text>
</comment>
<keyword evidence="1" id="KW-0812">Transmembrane</keyword>
<name>A0A8S9GJ88_BRACR</name>
<dbReference type="EMBL" id="QGKY02001925">
    <property type="protein sequence ID" value="KAF2545923.1"/>
    <property type="molecule type" value="Genomic_DNA"/>
</dbReference>
<sequence length="109" mass="12049">MIFEQRSSEASIKHSIVELGQLGVRLVWSRGFVTDDGDKVSAIDHSLAAAIAFVMVFVGSSALFSKIKRFLAVQMDHDIHGKRLVEVPTSGRKVAFPQEILMTINIVHD</sequence>
<evidence type="ECO:0000313" key="2">
    <source>
        <dbReference type="EMBL" id="KAF2545923.1"/>
    </source>
</evidence>
<dbReference type="AlphaFoldDB" id="A0A8S9GJ88"/>
<reference evidence="2" key="1">
    <citation type="submission" date="2019-12" db="EMBL/GenBank/DDBJ databases">
        <title>Genome sequencing and annotation of Brassica cretica.</title>
        <authorList>
            <person name="Studholme D.J."/>
            <person name="Sarris P.F."/>
        </authorList>
    </citation>
    <scope>NUCLEOTIDE SEQUENCE</scope>
    <source>
        <strain evidence="2">PFS-102/07</strain>
        <tissue evidence="2">Leaf</tissue>
    </source>
</reference>
<accession>A0A8S9GJ88</accession>
<evidence type="ECO:0000256" key="1">
    <source>
        <dbReference type="SAM" id="Phobius"/>
    </source>
</evidence>
<gene>
    <name evidence="2" type="ORF">F2Q70_00022809</name>
</gene>
<proteinExistence type="predicted"/>
<keyword evidence="1" id="KW-0472">Membrane</keyword>
<protein>
    <submittedName>
        <fullName evidence="2">Uncharacterized protein</fullName>
    </submittedName>
</protein>